<protein>
    <recommendedName>
        <fullName evidence="2">Copper resistance protein D domain-containing protein</fullName>
    </recommendedName>
</protein>
<dbReference type="Pfam" id="PF05425">
    <property type="entry name" value="CopD"/>
    <property type="match status" value="1"/>
</dbReference>
<dbReference type="GO" id="GO:0016020">
    <property type="term" value="C:membrane"/>
    <property type="evidence" value="ECO:0007669"/>
    <property type="project" value="InterPro"/>
</dbReference>
<evidence type="ECO:0000259" key="2">
    <source>
        <dbReference type="Pfam" id="PF05425"/>
    </source>
</evidence>
<sequence length="161" mass="18637">MLIVDIIVLWIHIFCAIIFVGGSFFMWLVLWPASFKVTQDERERTLMVGRVAKRFAYFTHVTIATLVVTGIYNATWYLGGNYDLLATEGGRILLAKVILVGIMIFVIYFNNIYHGRKITRLAREGKIQEVQRIRRYTHVMSYFSLALMVAIIFLATSLQFF</sequence>
<accession>A0AA37BQZ7</accession>
<evidence type="ECO:0000313" key="4">
    <source>
        <dbReference type="Proteomes" id="UP000632195"/>
    </source>
</evidence>
<dbReference type="InterPro" id="IPR008457">
    <property type="entry name" value="Cu-R_CopD_dom"/>
</dbReference>
<reference evidence="3" key="1">
    <citation type="journal article" date="2014" name="Int. J. Syst. Evol. Microbiol.">
        <title>Complete genome sequence of Corynebacterium casei LMG S-19264T (=DSM 44701T), isolated from a smear-ripened cheese.</title>
        <authorList>
            <consortium name="US DOE Joint Genome Institute (JGI-PGF)"/>
            <person name="Walter F."/>
            <person name="Albersmeier A."/>
            <person name="Kalinowski J."/>
            <person name="Ruckert C."/>
        </authorList>
    </citation>
    <scope>NUCLEOTIDE SEQUENCE</scope>
    <source>
        <strain evidence="3">JCM 13583</strain>
    </source>
</reference>
<feature type="transmembrane region" description="Helical" evidence="1">
    <location>
        <begin position="92"/>
        <end position="113"/>
    </location>
</feature>
<feature type="transmembrane region" description="Helical" evidence="1">
    <location>
        <begin position="54"/>
        <end position="72"/>
    </location>
</feature>
<keyword evidence="4" id="KW-1185">Reference proteome</keyword>
<dbReference type="EMBL" id="BMNY01000001">
    <property type="protein sequence ID" value="GGM71557.1"/>
    <property type="molecule type" value="Genomic_DNA"/>
</dbReference>
<evidence type="ECO:0000256" key="1">
    <source>
        <dbReference type="SAM" id="Phobius"/>
    </source>
</evidence>
<dbReference type="AlphaFoldDB" id="A0AA37BQZ7"/>
<keyword evidence="1" id="KW-0472">Membrane</keyword>
<organism evidence="3 4">
    <name type="scientific">Thermogymnomonas acidicola</name>
    <dbReference type="NCBI Taxonomy" id="399579"/>
    <lineage>
        <taxon>Archaea</taxon>
        <taxon>Methanobacteriati</taxon>
        <taxon>Thermoplasmatota</taxon>
        <taxon>Thermoplasmata</taxon>
        <taxon>Thermoplasmatales</taxon>
        <taxon>Thermogymnomonas</taxon>
    </lineage>
</organism>
<keyword evidence="1" id="KW-1133">Transmembrane helix</keyword>
<keyword evidence="1" id="KW-0812">Transmembrane</keyword>
<comment type="caution">
    <text evidence="3">The sequence shown here is derived from an EMBL/GenBank/DDBJ whole genome shotgun (WGS) entry which is preliminary data.</text>
</comment>
<evidence type="ECO:0000313" key="3">
    <source>
        <dbReference type="EMBL" id="GGM71557.1"/>
    </source>
</evidence>
<name>A0AA37BQZ7_9ARCH</name>
<dbReference type="RefSeq" id="WP_229657475.1">
    <property type="nucleotide sequence ID" value="NZ_BMNY01000001.1"/>
</dbReference>
<dbReference type="Proteomes" id="UP000632195">
    <property type="component" value="Unassembled WGS sequence"/>
</dbReference>
<reference evidence="3" key="2">
    <citation type="submission" date="2022-09" db="EMBL/GenBank/DDBJ databases">
        <authorList>
            <person name="Sun Q."/>
            <person name="Ohkuma M."/>
        </authorList>
    </citation>
    <scope>NUCLEOTIDE SEQUENCE</scope>
    <source>
        <strain evidence="3">JCM 13583</strain>
    </source>
</reference>
<feature type="domain" description="Copper resistance protein D" evidence="2">
    <location>
        <begin position="50"/>
        <end position="156"/>
    </location>
</feature>
<feature type="transmembrane region" description="Helical" evidence="1">
    <location>
        <begin position="139"/>
        <end position="160"/>
    </location>
</feature>
<gene>
    <name evidence="3" type="ORF">GCM10007108_07080</name>
</gene>
<feature type="transmembrane region" description="Helical" evidence="1">
    <location>
        <begin position="6"/>
        <end position="33"/>
    </location>
</feature>
<proteinExistence type="predicted"/>